<protein>
    <submittedName>
        <fullName evidence="2">Putative secreted protein</fullName>
    </submittedName>
</protein>
<proteinExistence type="predicted"/>
<keyword evidence="1" id="KW-0812">Transmembrane</keyword>
<evidence type="ECO:0000256" key="1">
    <source>
        <dbReference type="SAM" id="Phobius"/>
    </source>
</evidence>
<sequence>MIALQIQHLELLLPPFCILVFCFASGGIGSVNHMPSRGSLYYPSSHGLPVCLAHTGEPMRDKCMFVCLLVSITCP</sequence>
<feature type="transmembrane region" description="Helical" evidence="1">
    <location>
        <begin position="12"/>
        <end position="31"/>
    </location>
</feature>
<keyword evidence="1" id="KW-0472">Membrane</keyword>
<accession>A0A2M4D984</accession>
<reference evidence="2" key="1">
    <citation type="submission" date="2018-01" db="EMBL/GenBank/DDBJ databases">
        <title>An insight into the sialome of Amazonian anophelines.</title>
        <authorList>
            <person name="Ribeiro J.M."/>
            <person name="Scarpassa V."/>
            <person name="Calvo E."/>
        </authorList>
    </citation>
    <scope>NUCLEOTIDE SEQUENCE</scope>
</reference>
<keyword evidence="1" id="KW-1133">Transmembrane helix</keyword>
<name>A0A2M4D984_ANODA</name>
<dbReference type="AlphaFoldDB" id="A0A2M4D984"/>
<organism evidence="2">
    <name type="scientific">Anopheles darlingi</name>
    <name type="common">Mosquito</name>
    <dbReference type="NCBI Taxonomy" id="43151"/>
    <lineage>
        <taxon>Eukaryota</taxon>
        <taxon>Metazoa</taxon>
        <taxon>Ecdysozoa</taxon>
        <taxon>Arthropoda</taxon>
        <taxon>Hexapoda</taxon>
        <taxon>Insecta</taxon>
        <taxon>Pterygota</taxon>
        <taxon>Neoptera</taxon>
        <taxon>Endopterygota</taxon>
        <taxon>Diptera</taxon>
        <taxon>Nematocera</taxon>
        <taxon>Culicoidea</taxon>
        <taxon>Culicidae</taxon>
        <taxon>Anophelinae</taxon>
        <taxon>Anopheles</taxon>
    </lineage>
</organism>
<dbReference type="EMBL" id="GGFL01009966">
    <property type="protein sequence ID" value="MBW74144.1"/>
    <property type="molecule type" value="Transcribed_RNA"/>
</dbReference>
<evidence type="ECO:0000313" key="2">
    <source>
        <dbReference type="EMBL" id="MBW74144.1"/>
    </source>
</evidence>